<dbReference type="PANTHER" id="PTHR10430:SF16">
    <property type="entry name" value="PEROXIREDOXIN-5, MITOCHONDRIAL"/>
    <property type="match status" value="1"/>
</dbReference>
<feature type="active site" description="Cysteine sulfenic acid (-SOH) intermediate" evidence="5">
    <location>
        <position position="49"/>
    </location>
</feature>
<dbReference type="AlphaFoldDB" id="A0A0A0D7T1"/>
<dbReference type="CDD" id="cd03013">
    <property type="entry name" value="PRX5_like"/>
    <property type="match status" value="1"/>
</dbReference>
<dbReference type="GO" id="GO:0008379">
    <property type="term" value="F:thioredoxin peroxidase activity"/>
    <property type="evidence" value="ECO:0007669"/>
    <property type="project" value="InterPro"/>
</dbReference>
<dbReference type="GO" id="GO:0042744">
    <property type="term" value="P:hydrogen peroxide catabolic process"/>
    <property type="evidence" value="ECO:0007669"/>
    <property type="project" value="TreeGrafter"/>
</dbReference>
<dbReference type="GO" id="GO:0045454">
    <property type="term" value="P:cell redox homeostasis"/>
    <property type="evidence" value="ECO:0007669"/>
    <property type="project" value="TreeGrafter"/>
</dbReference>
<dbReference type="GO" id="GO:0005737">
    <property type="term" value="C:cytoplasm"/>
    <property type="evidence" value="ECO:0007669"/>
    <property type="project" value="TreeGrafter"/>
</dbReference>
<gene>
    <name evidence="8" type="ORF">P409_08410</name>
</gene>
<comment type="similarity">
    <text evidence="6">Belongs to the peroxiredoxin family. Prx5 subfamily.</text>
</comment>
<dbReference type="OrthoDB" id="9800621at2"/>
<dbReference type="InterPro" id="IPR013740">
    <property type="entry name" value="Redoxin"/>
</dbReference>
<dbReference type="InterPro" id="IPR036249">
    <property type="entry name" value="Thioredoxin-like_sf"/>
</dbReference>
<comment type="caution">
    <text evidence="8">The sequence shown here is derived from an EMBL/GenBank/DDBJ whole genome shotgun (WGS) entry which is preliminary data.</text>
</comment>
<keyword evidence="3 6" id="KW-0560">Oxidoreductase</keyword>
<proteinExistence type="inferred from homology"/>
<dbReference type="PROSITE" id="PS51352">
    <property type="entry name" value="THIOREDOXIN_2"/>
    <property type="match status" value="1"/>
</dbReference>
<evidence type="ECO:0000256" key="1">
    <source>
        <dbReference type="ARBA" id="ARBA00022559"/>
    </source>
</evidence>
<dbReference type="PANTHER" id="PTHR10430">
    <property type="entry name" value="PEROXIREDOXIN"/>
    <property type="match status" value="1"/>
</dbReference>
<dbReference type="RefSeq" id="WP_034834241.1">
    <property type="nucleotide sequence ID" value="NZ_JANX01000071.1"/>
</dbReference>
<dbReference type="InterPro" id="IPR013766">
    <property type="entry name" value="Thioredoxin_domain"/>
</dbReference>
<keyword evidence="2 6" id="KW-0049">Antioxidant</keyword>
<dbReference type="InterPro" id="IPR037944">
    <property type="entry name" value="PRX5-like"/>
</dbReference>
<name>A0A0A0D7T1_9PROT</name>
<reference evidence="8 9" key="1">
    <citation type="submission" date="2014-01" db="EMBL/GenBank/DDBJ databases">
        <title>Genome sequence determination for a cystic fibrosis isolate, Inquilinus limosus.</title>
        <authorList>
            <person name="Pino M."/>
            <person name="Di Conza J."/>
            <person name="Gutkind G."/>
        </authorList>
    </citation>
    <scope>NUCLEOTIDE SEQUENCE [LARGE SCALE GENOMIC DNA]</scope>
    <source>
        <strain evidence="8 9">MP06</strain>
    </source>
</reference>
<evidence type="ECO:0000256" key="3">
    <source>
        <dbReference type="ARBA" id="ARBA00023002"/>
    </source>
</evidence>
<dbReference type="EMBL" id="JANX01000071">
    <property type="protein sequence ID" value="KGM34746.1"/>
    <property type="molecule type" value="Genomic_DNA"/>
</dbReference>
<protein>
    <recommendedName>
        <fullName evidence="6">Glutathione-dependent peroxiredoxin</fullName>
        <ecNumber evidence="6">1.11.1.27</ecNumber>
    </recommendedName>
</protein>
<evidence type="ECO:0000313" key="8">
    <source>
        <dbReference type="EMBL" id="KGM34746.1"/>
    </source>
</evidence>
<dbReference type="Proteomes" id="UP000029995">
    <property type="component" value="Unassembled WGS sequence"/>
</dbReference>
<dbReference type="GO" id="GO:0034599">
    <property type="term" value="P:cellular response to oxidative stress"/>
    <property type="evidence" value="ECO:0007669"/>
    <property type="project" value="InterPro"/>
</dbReference>
<evidence type="ECO:0000256" key="5">
    <source>
        <dbReference type="PIRSR" id="PIRSR637944-1"/>
    </source>
</evidence>
<evidence type="ECO:0000313" key="9">
    <source>
        <dbReference type="Proteomes" id="UP000029995"/>
    </source>
</evidence>
<dbReference type="FunFam" id="3.40.30.10:FF:000020">
    <property type="entry name" value="Peroxiredoxin"/>
    <property type="match status" value="1"/>
</dbReference>
<dbReference type="Gene3D" id="3.40.30.10">
    <property type="entry name" value="Glutaredoxin"/>
    <property type="match status" value="1"/>
</dbReference>
<organism evidence="8 9">
    <name type="scientific">Inquilinus limosus MP06</name>
    <dbReference type="NCBI Taxonomy" id="1398085"/>
    <lineage>
        <taxon>Bacteria</taxon>
        <taxon>Pseudomonadati</taxon>
        <taxon>Pseudomonadota</taxon>
        <taxon>Alphaproteobacteria</taxon>
        <taxon>Rhodospirillales</taxon>
        <taxon>Rhodospirillaceae</taxon>
        <taxon>Inquilinus</taxon>
    </lineage>
</organism>
<dbReference type="EC" id="1.11.1.27" evidence="6"/>
<comment type="catalytic activity">
    <reaction evidence="6">
        <text>a hydroperoxide + 2 glutathione = an alcohol + glutathione disulfide + H2O</text>
        <dbReference type="Rhea" id="RHEA:62632"/>
        <dbReference type="ChEBI" id="CHEBI:15377"/>
        <dbReference type="ChEBI" id="CHEBI:30879"/>
        <dbReference type="ChEBI" id="CHEBI:35924"/>
        <dbReference type="ChEBI" id="CHEBI:57925"/>
        <dbReference type="ChEBI" id="CHEBI:58297"/>
        <dbReference type="EC" id="1.11.1.27"/>
    </reaction>
</comment>
<dbReference type="SUPFAM" id="SSF52833">
    <property type="entry name" value="Thioredoxin-like"/>
    <property type="match status" value="1"/>
</dbReference>
<keyword evidence="1 6" id="KW-0575">Peroxidase</keyword>
<accession>A0A0A0D7T1</accession>
<sequence length="161" mass="16911">MTIKVGDRIPSVTLKYLGKEGMAEVKTDELLAGKTVALFAVPGAFTPTCSAKHLPSFVNNAEALKAKGIDQIVCLSVNDPFVMKAWADRNDVPSETVFMLPDGNATLTKALGLEMDGSGYGLGTRSQRFALIAKDGVVTHLGVEKPGAFEVSSGEAILAAL</sequence>
<comment type="function">
    <text evidence="6">Thiol-specific peroxidase that catalyzes the reduction of hydrogen peroxide and organic hydroperoxides to water and alcohols, respectively. Plays a role in cell protection against oxidative stress by detoxifying peroxides.</text>
</comment>
<feature type="domain" description="Thioredoxin" evidence="7">
    <location>
        <begin position="3"/>
        <end position="161"/>
    </location>
</feature>
<evidence type="ECO:0000256" key="6">
    <source>
        <dbReference type="RuleBase" id="RU366011"/>
    </source>
</evidence>
<evidence type="ECO:0000259" key="7">
    <source>
        <dbReference type="PROSITE" id="PS51352"/>
    </source>
</evidence>
<keyword evidence="4 6" id="KW-0676">Redox-active center</keyword>
<evidence type="ECO:0000256" key="2">
    <source>
        <dbReference type="ARBA" id="ARBA00022862"/>
    </source>
</evidence>
<evidence type="ECO:0000256" key="4">
    <source>
        <dbReference type="ARBA" id="ARBA00023284"/>
    </source>
</evidence>
<dbReference type="Pfam" id="PF08534">
    <property type="entry name" value="Redoxin"/>
    <property type="match status" value="1"/>
</dbReference>